<evidence type="ECO:0008006" key="4">
    <source>
        <dbReference type="Google" id="ProtNLM"/>
    </source>
</evidence>
<dbReference type="Pfam" id="PF04016">
    <property type="entry name" value="DUF364"/>
    <property type="match status" value="1"/>
</dbReference>
<gene>
    <name evidence="3" type="ORF">S01H1_62946</name>
</gene>
<evidence type="ECO:0000313" key="3">
    <source>
        <dbReference type="EMBL" id="GAG31611.1"/>
    </source>
</evidence>
<dbReference type="AlphaFoldDB" id="X0Y435"/>
<dbReference type="EMBL" id="BARS01041381">
    <property type="protein sequence ID" value="GAG31611.1"/>
    <property type="molecule type" value="Genomic_DNA"/>
</dbReference>
<dbReference type="Gene3D" id="3.30.390.100">
    <property type="match status" value="1"/>
</dbReference>
<feature type="domain" description="DUF4213" evidence="2">
    <location>
        <begin position="5"/>
        <end position="89"/>
    </location>
</feature>
<sequence length="176" mass="19247">MKILEDLLSSLNSEVSVKDIRQGLFHTGVLTRNCGLAATLPRDALRQEQPSVKEPGYLLKKSALELAQMAYSENILEAAIGMATINSLLGIEEECCLDLNAGDLIVEKGKDKRVAIVGHFPFIPKLREIARELWVIEKNPREGDLTEAEAENLIPQADVVGITGTAFTNHTVGQLL</sequence>
<accession>X0Y435</accession>
<evidence type="ECO:0000259" key="2">
    <source>
        <dbReference type="Pfam" id="PF13938"/>
    </source>
</evidence>
<dbReference type="InterPro" id="IPR025251">
    <property type="entry name" value="DUF4213"/>
</dbReference>
<comment type="caution">
    <text evidence="3">The sequence shown here is derived from an EMBL/GenBank/DDBJ whole genome shotgun (WGS) entry which is preliminary data.</text>
</comment>
<organism evidence="3">
    <name type="scientific">marine sediment metagenome</name>
    <dbReference type="NCBI Taxonomy" id="412755"/>
    <lineage>
        <taxon>unclassified sequences</taxon>
        <taxon>metagenomes</taxon>
        <taxon>ecological metagenomes</taxon>
    </lineage>
</organism>
<dbReference type="SUPFAM" id="SSF159713">
    <property type="entry name" value="Dhaf3308-like"/>
    <property type="match status" value="1"/>
</dbReference>
<proteinExistence type="predicted"/>
<protein>
    <recommendedName>
        <fullName evidence="4">Heavy-metal chelation domain-containing protein</fullName>
    </recommendedName>
</protein>
<reference evidence="3" key="1">
    <citation type="journal article" date="2014" name="Front. Microbiol.">
        <title>High frequency of phylogenetically diverse reductive dehalogenase-homologous genes in deep subseafloor sedimentary metagenomes.</title>
        <authorList>
            <person name="Kawai M."/>
            <person name="Futagami T."/>
            <person name="Toyoda A."/>
            <person name="Takaki Y."/>
            <person name="Nishi S."/>
            <person name="Hori S."/>
            <person name="Arai W."/>
            <person name="Tsubouchi T."/>
            <person name="Morono Y."/>
            <person name="Uchiyama I."/>
            <person name="Ito T."/>
            <person name="Fujiyama A."/>
            <person name="Inagaki F."/>
            <person name="Takami H."/>
        </authorList>
    </citation>
    <scope>NUCLEOTIDE SEQUENCE</scope>
    <source>
        <strain evidence="3">Expedition CK06-06</strain>
    </source>
</reference>
<name>X0Y435_9ZZZZ</name>
<dbReference type="Pfam" id="PF13938">
    <property type="entry name" value="DUF4213"/>
    <property type="match status" value="1"/>
</dbReference>
<feature type="domain" description="Putative heavy-metal chelation" evidence="1">
    <location>
        <begin position="103"/>
        <end position="176"/>
    </location>
</feature>
<evidence type="ECO:0000259" key="1">
    <source>
        <dbReference type="Pfam" id="PF04016"/>
    </source>
</evidence>
<dbReference type="InterPro" id="IPR007161">
    <property type="entry name" value="DUF364"/>
</dbReference>
<feature type="non-terminal residue" evidence="3">
    <location>
        <position position="176"/>
    </location>
</feature>